<keyword evidence="9 12" id="KW-0333">Golgi apparatus</keyword>
<dbReference type="InterPro" id="IPR055270">
    <property type="entry name" value="Glyco_tran_10_C"/>
</dbReference>
<evidence type="ECO:0000313" key="15">
    <source>
        <dbReference type="EMBL" id="KAK6194439.1"/>
    </source>
</evidence>
<dbReference type="GO" id="GO:0008417">
    <property type="term" value="F:fucosyltransferase activity"/>
    <property type="evidence" value="ECO:0007669"/>
    <property type="project" value="InterPro"/>
</dbReference>
<gene>
    <name evidence="15" type="ORF">SNE40_000073</name>
</gene>
<evidence type="ECO:0000256" key="9">
    <source>
        <dbReference type="ARBA" id="ARBA00023034"/>
    </source>
</evidence>
<dbReference type="AlphaFoldDB" id="A0AAN8K9S4"/>
<feature type="domain" description="Fucosyltransferase C-terminal" evidence="13">
    <location>
        <begin position="273"/>
        <end position="464"/>
    </location>
</feature>
<dbReference type="Gene3D" id="3.40.50.11660">
    <property type="entry name" value="Glycosyl transferase family 10, C-terminal domain"/>
    <property type="match status" value="1"/>
</dbReference>
<dbReference type="InterPro" id="IPR038577">
    <property type="entry name" value="GT10-like_C_sf"/>
</dbReference>
<organism evidence="15 16">
    <name type="scientific">Patella caerulea</name>
    <name type="common">Rayed Mediterranean limpet</name>
    <dbReference type="NCBI Taxonomy" id="87958"/>
    <lineage>
        <taxon>Eukaryota</taxon>
        <taxon>Metazoa</taxon>
        <taxon>Spiralia</taxon>
        <taxon>Lophotrochozoa</taxon>
        <taxon>Mollusca</taxon>
        <taxon>Gastropoda</taxon>
        <taxon>Patellogastropoda</taxon>
        <taxon>Patelloidea</taxon>
        <taxon>Patellidae</taxon>
        <taxon>Patella</taxon>
    </lineage>
</organism>
<protein>
    <recommendedName>
        <fullName evidence="12">Fucosyltransferase</fullName>
        <ecNumber evidence="12">2.4.1.-</ecNumber>
    </recommendedName>
</protein>
<sequence length="476" mass="55932">MPKLGKKCLLILLCGVSAVILKHLYINIDFMNISNHFSNETWKTKYWNDISKITSQLKRVDVLKTKYPKRIDIVNISTSKNHGSSDFLHKTNHGSDARSDILAVTSPERQVHSDISLAQPAESYVSGKKLDKSSPDNSTLEEMKNQKAKIILWYIKTRYTMPILLPKPLNNCPWKCSITTNHKYQNESSALLFAAQILNGPVPYRHGDQVFVFHNHEPANRRFVSGSDIGKPEWRSQVNWTMWYRTDADIHEPYGIIKKRDNPLIRNYQSIVKSKTKMVAWLVSNCVTESRREQYVKQLQKYVDVDVYGACGQLKCGRGKDVQCMEMINTDYKFYLAFESSYCQDYVTEKFFRYYAGDFILIARGAANYKTLAPNGTFIDTADFNSVENLAKYLKRLNDNDEEYISFLKRKDEYESLFEEYDIIWKTRVMYRTYHYFQQPICELCRRLWNLNQYRKSYSDINKWFREQLCYKPSDI</sequence>
<evidence type="ECO:0000256" key="10">
    <source>
        <dbReference type="ARBA" id="ARBA00023136"/>
    </source>
</evidence>
<dbReference type="PANTHER" id="PTHR48438:SF1">
    <property type="entry name" value="ALPHA-(1,3)-FUCOSYLTRANSFERASE C-RELATED"/>
    <property type="match status" value="1"/>
</dbReference>
<keyword evidence="11" id="KW-0325">Glycoprotein</keyword>
<keyword evidence="10" id="KW-0472">Membrane</keyword>
<evidence type="ECO:0000259" key="14">
    <source>
        <dbReference type="Pfam" id="PF17039"/>
    </source>
</evidence>
<dbReference type="SUPFAM" id="SSF53756">
    <property type="entry name" value="UDP-Glycosyltransferase/glycogen phosphorylase"/>
    <property type="match status" value="1"/>
</dbReference>
<dbReference type="GO" id="GO:0032580">
    <property type="term" value="C:Golgi cisterna membrane"/>
    <property type="evidence" value="ECO:0007669"/>
    <property type="project" value="UniProtKB-SubCell"/>
</dbReference>
<evidence type="ECO:0000256" key="1">
    <source>
        <dbReference type="ARBA" id="ARBA00004323"/>
    </source>
</evidence>
<dbReference type="InterPro" id="IPR031481">
    <property type="entry name" value="Glyco_tran_10_N"/>
</dbReference>
<feature type="domain" description="Fucosyltransferase N-terminal" evidence="14">
    <location>
        <begin position="148"/>
        <end position="255"/>
    </location>
</feature>
<dbReference type="Pfam" id="PF17039">
    <property type="entry name" value="Glyco_tran_10_N"/>
    <property type="match status" value="1"/>
</dbReference>
<evidence type="ECO:0000256" key="5">
    <source>
        <dbReference type="ARBA" id="ARBA00022679"/>
    </source>
</evidence>
<dbReference type="InterPro" id="IPR001503">
    <property type="entry name" value="Glyco_trans_10"/>
</dbReference>
<name>A0AAN8K9S4_PATCE</name>
<keyword evidence="5 12" id="KW-0808">Transferase</keyword>
<comment type="caution">
    <text evidence="15">The sequence shown here is derived from an EMBL/GenBank/DDBJ whole genome shotgun (WGS) entry which is preliminary data.</text>
</comment>
<proteinExistence type="inferred from homology"/>
<dbReference type="PANTHER" id="PTHR48438">
    <property type="entry name" value="ALPHA-(1,3)-FUCOSYLTRANSFERASE C-RELATED"/>
    <property type="match status" value="1"/>
</dbReference>
<dbReference type="Proteomes" id="UP001347796">
    <property type="component" value="Unassembled WGS sequence"/>
</dbReference>
<keyword evidence="16" id="KW-1185">Reference proteome</keyword>
<evidence type="ECO:0000259" key="13">
    <source>
        <dbReference type="Pfam" id="PF00852"/>
    </source>
</evidence>
<keyword evidence="4 12" id="KW-0328">Glycosyltransferase</keyword>
<evidence type="ECO:0000256" key="3">
    <source>
        <dbReference type="ARBA" id="ARBA00008919"/>
    </source>
</evidence>
<accession>A0AAN8K9S4</accession>
<evidence type="ECO:0000256" key="11">
    <source>
        <dbReference type="ARBA" id="ARBA00023180"/>
    </source>
</evidence>
<keyword evidence="8" id="KW-1133">Transmembrane helix</keyword>
<comment type="subcellular location">
    <subcellularLocation>
        <location evidence="1">Golgi apparatus membrane</location>
        <topology evidence="1">Single-pass type II membrane protein</topology>
    </subcellularLocation>
    <subcellularLocation>
        <location evidence="12">Golgi apparatus</location>
        <location evidence="12">Golgi stack membrane</location>
        <topology evidence="12">Single-pass type II membrane protein</topology>
    </subcellularLocation>
</comment>
<evidence type="ECO:0000256" key="12">
    <source>
        <dbReference type="RuleBase" id="RU003832"/>
    </source>
</evidence>
<dbReference type="EMBL" id="JAZGQO010000001">
    <property type="protein sequence ID" value="KAK6194439.1"/>
    <property type="molecule type" value="Genomic_DNA"/>
</dbReference>
<evidence type="ECO:0000313" key="16">
    <source>
        <dbReference type="Proteomes" id="UP001347796"/>
    </source>
</evidence>
<reference evidence="15 16" key="1">
    <citation type="submission" date="2024-01" db="EMBL/GenBank/DDBJ databases">
        <title>The genome of the rayed Mediterranean limpet Patella caerulea (Linnaeus, 1758).</title>
        <authorList>
            <person name="Anh-Thu Weber A."/>
            <person name="Halstead-Nussloch G."/>
        </authorList>
    </citation>
    <scope>NUCLEOTIDE SEQUENCE [LARGE SCALE GENOMIC DNA]</scope>
    <source>
        <strain evidence="15">AATW-2023a</strain>
        <tissue evidence="15">Whole specimen</tissue>
    </source>
</reference>
<evidence type="ECO:0000256" key="8">
    <source>
        <dbReference type="ARBA" id="ARBA00022989"/>
    </source>
</evidence>
<evidence type="ECO:0000256" key="2">
    <source>
        <dbReference type="ARBA" id="ARBA00004922"/>
    </source>
</evidence>
<dbReference type="GO" id="GO:0000139">
    <property type="term" value="C:Golgi membrane"/>
    <property type="evidence" value="ECO:0007669"/>
    <property type="project" value="UniProtKB-SubCell"/>
</dbReference>
<keyword evidence="6 12" id="KW-0812">Transmembrane</keyword>
<comment type="similarity">
    <text evidence="3 12">Belongs to the glycosyltransferase 10 family.</text>
</comment>
<evidence type="ECO:0000256" key="7">
    <source>
        <dbReference type="ARBA" id="ARBA00022968"/>
    </source>
</evidence>
<dbReference type="FunFam" id="3.40.50.11660:FF:000004">
    <property type="entry name" value="Glycoprotein 3-alpha-L-fucosyltransferase A"/>
    <property type="match status" value="1"/>
</dbReference>
<evidence type="ECO:0000256" key="6">
    <source>
        <dbReference type="ARBA" id="ARBA00022692"/>
    </source>
</evidence>
<dbReference type="EC" id="2.4.1.-" evidence="12"/>
<comment type="pathway">
    <text evidence="2">Protein modification; protein glycosylation.</text>
</comment>
<evidence type="ECO:0000256" key="4">
    <source>
        <dbReference type="ARBA" id="ARBA00022676"/>
    </source>
</evidence>
<keyword evidence="7" id="KW-0735">Signal-anchor</keyword>
<dbReference type="Pfam" id="PF00852">
    <property type="entry name" value="Glyco_transf_10"/>
    <property type="match status" value="1"/>
</dbReference>